<evidence type="ECO:0000313" key="6">
    <source>
        <dbReference type="EMBL" id="KAJ3653913.1"/>
    </source>
</evidence>
<reference evidence="6" key="1">
    <citation type="journal article" date="2023" name="G3 (Bethesda)">
        <title>Whole genome assemblies of Zophobas morio and Tenebrio molitor.</title>
        <authorList>
            <person name="Kaur S."/>
            <person name="Stinson S.A."/>
            <person name="diCenzo G.C."/>
        </authorList>
    </citation>
    <scope>NUCLEOTIDE SEQUENCE</scope>
    <source>
        <strain evidence="6">QUZm001</strain>
    </source>
</reference>
<comment type="caution">
    <text evidence="6">The sequence shown here is derived from an EMBL/GenBank/DDBJ whole genome shotgun (WGS) entry which is preliminary data.</text>
</comment>
<protein>
    <recommendedName>
        <fullName evidence="5">MYND-type domain-containing protein</fullName>
    </recommendedName>
</protein>
<dbReference type="PANTHER" id="PTHR28069:SF2">
    <property type="entry name" value="GH20023P"/>
    <property type="match status" value="1"/>
</dbReference>
<evidence type="ECO:0000313" key="7">
    <source>
        <dbReference type="Proteomes" id="UP001168821"/>
    </source>
</evidence>
<dbReference type="PROSITE" id="PS50865">
    <property type="entry name" value="ZF_MYND_2"/>
    <property type="match status" value="1"/>
</dbReference>
<accession>A0AA38IF26</accession>
<dbReference type="GO" id="GO:0008270">
    <property type="term" value="F:zinc ion binding"/>
    <property type="evidence" value="ECO:0007669"/>
    <property type="project" value="UniProtKB-KW"/>
</dbReference>
<evidence type="ECO:0000256" key="1">
    <source>
        <dbReference type="ARBA" id="ARBA00022723"/>
    </source>
</evidence>
<evidence type="ECO:0000256" key="3">
    <source>
        <dbReference type="ARBA" id="ARBA00022833"/>
    </source>
</evidence>
<organism evidence="6 7">
    <name type="scientific">Zophobas morio</name>
    <dbReference type="NCBI Taxonomy" id="2755281"/>
    <lineage>
        <taxon>Eukaryota</taxon>
        <taxon>Metazoa</taxon>
        <taxon>Ecdysozoa</taxon>
        <taxon>Arthropoda</taxon>
        <taxon>Hexapoda</taxon>
        <taxon>Insecta</taxon>
        <taxon>Pterygota</taxon>
        <taxon>Neoptera</taxon>
        <taxon>Endopterygota</taxon>
        <taxon>Coleoptera</taxon>
        <taxon>Polyphaga</taxon>
        <taxon>Cucujiformia</taxon>
        <taxon>Tenebrionidae</taxon>
        <taxon>Zophobas</taxon>
    </lineage>
</organism>
<keyword evidence="7" id="KW-1185">Reference proteome</keyword>
<dbReference type="AlphaFoldDB" id="A0AA38IF26"/>
<evidence type="ECO:0000256" key="4">
    <source>
        <dbReference type="PROSITE-ProRule" id="PRU00134"/>
    </source>
</evidence>
<dbReference type="PANTHER" id="PTHR28069">
    <property type="entry name" value="GH20023P"/>
    <property type="match status" value="1"/>
</dbReference>
<dbReference type="SUPFAM" id="SSF144232">
    <property type="entry name" value="HIT/MYND zinc finger-like"/>
    <property type="match status" value="2"/>
</dbReference>
<name>A0AA38IF26_9CUCU</name>
<proteinExistence type="predicted"/>
<evidence type="ECO:0000256" key="2">
    <source>
        <dbReference type="ARBA" id="ARBA00022771"/>
    </source>
</evidence>
<dbReference type="InterPro" id="IPR046824">
    <property type="entry name" value="Mss51-like_C"/>
</dbReference>
<gene>
    <name evidence="6" type="ORF">Zmor_013138</name>
</gene>
<keyword evidence="1" id="KW-0479">Metal-binding</keyword>
<dbReference type="Pfam" id="PF20179">
    <property type="entry name" value="MSS51_C"/>
    <property type="match status" value="1"/>
</dbReference>
<keyword evidence="3" id="KW-0862">Zinc</keyword>
<feature type="domain" description="MYND-type" evidence="5">
    <location>
        <begin position="12"/>
        <end position="50"/>
    </location>
</feature>
<dbReference type="Proteomes" id="UP001168821">
    <property type="component" value="Unassembled WGS sequence"/>
</dbReference>
<dbReference type="InterPro" id="IPR002893">
    <property type="entry name" value="Znf_MYND"/>
</dbReference>
<dbReference type="EMBL" id="JALNTZ010000004">
    <property type="protein sequence ID" value="KAJ3653913.1"/>
    <property type="molecule type" value="Genomic_DNA"/>
</dbReference>
<evidence type="ECO:0000259" key="5">
    <source>
        <dbReference type="PROSITE" id="PS50865"/>
    </source>
</evidence>
<sequence length="410" mass="47884">MSAMSFFYFSVCHVCKIESATLKKCSKCKLVHYCSQEHQRQDWQAHKDLCKVITDTSTRFRFTGRSPTAFNRFKIVTGVLWHFELGRDLNVSEHEMWMYPKVCAVCYKGLVNIVCTKCWSVVYCSETHRMLHETQHKEFCSKLKLCLKIHQVMFNEEREWERLSFDFDDSVLELPDNICDVVRMIKFKNDVDYWKKALDLILMTEFFCSAVNVVYALEMCKFVERRIAIKTKLVIHTTTTEISENTSWGVLMEFLSHWIYNLEGVKIYVVSTALHKERRLSFSLNCGACREKRFNSSVMFIKAEYHEVVGTIPCPDLIVMFNPCLPDVGLVEWSETVPKLLAYQNAPIILTSYTMEELQKSVGKFPPPWIKSYVKPQENLYSSLRPVRNSEEGSDPVIYRNNFVSIIAKN</sequence>
<dbReference type="Gene3D" id="6.10.140.2220">
    <property type="match status" value="2"/>
</dbReference>
<dbReference type="PROSITE" id="PS01360">
    <property type="entry name" value="ZF_MYND_1"/>
    <property type="match status" value="2"/>
</dbReference>
<keyword evidence="2 4" id="KW-0863">Zinc-finger</keyword>
<dbReference type="Pfam" id="PF01753">
    <property type="entry name" value="zf-MYND"/>
    <property type="match status" value="2"/>
</dbReference>